<dbReference type="PANTHER" id="PTHR46553:SF29">
    <property type="entry name" value="OS10G0437500 PROTEIN"/>
    <property type="match status" value="1"/>
</dbReference>
<comment type="caution">
    <text evidence="4">The sequence shown here is derived from an EMBL/GenBank/DDBJ whole genome shotgun (WGS) entry which is preliminary data.</text>
</comment>
<dbReference type="Gene3D" id="3.40.50.620">
    <property type="entry name" value="HUPs"/>
    <property type="match status" value="1"/>
</dbReference>
<dbReference type="Proteomes" id="UP001499967">
    <property type="component" value="Unassembled WGS sequence"/>
</dbReference>
<evidence type="ECO:0000313" key="4">
    <source>
        <dbReference type="EMBL" id="GAA0922573.1"/>
    </source>
</evidence>
<dbReference type="RefSeq" id="WP_343938630.1">
    <property type="nucleotide sequence ID" value="NZ_BAAAHP010000014.1"/>
</dbReference>
<evidence type="ECO:0000256" key="1">
    <source>
        <dbReference type="ARBA" id="ARBA00008791"/>
    </source>
</evidence>
<evidence type="ECO:0000313" key="5">
    <source>
        <dbReference type="Proteomes" id="UP001499967"/>
    </source>
</evidence>
<protein>
    <recommendedName>
        <fullName evidence="3">UspA domain-containing protein</fullName>
    </recommendedName>
</protein>
<gene>
    <name evidence="4" type="ORF">GCM10009559_06230</name>
</gene>
<feature type="domain" description="UspA" evidence="3">
    <location>
        <begin position="7"/>
        <end position="124"/>
    </location>
</feature>
<sequence>MDQQRPRIVVGVDDSPGSRAALDHALRKAAWRDASVEVITALAPPEFWLPLAGPPAIALDDVRKEMRERTAETVREVAEQLEGTLPQTPPVTISAVVGSAAEALIQAAEGAELLVVGSRGHGGLFTRHPGRTGTARSGRSALRER</sequence>
<dbReference type="Pfam" id="PF00582">
    <property type="entry name" value="Usp"/>
    <property type="match status" value="1"/>
</dbReference>
<evidence type="ECO:0000259" key="3">
    <source>
        <dbReference type="Pfam" id="PF00582"/>
    </source>
</evidence>
<feature type="region of interest" description="Disordered" evidence="2">
    <location>
        <begin position="122"/>
        <end position="145"/>
    </location>
</feature>
<dbReference type="InterPro" id="IPR014729">
    <property type="entry name" value="Rossmann-like_a/b/a_fold"/>
</dbReference>
<dbReference type="PRINTS" id="PR01438">
    <property type="entry name" value="UNVRSLSTRESS"/>
</dbReference>
<dbReference type="CDD" id="cd00293">
    <property type="entry name" value="USP-like"/>
    <property type="match status" value="1"/>
</dbReference>
<reference evidence="5" key="1">
    <citation type="journal article" date="2019" name="Int. J. Syst. Evol. Microbiol.">
        <title>The Global Catalogue of Microorganisms (GCM) 10K type strain sequencing project: providing services to taxonomists for standard genome sequencing and annotation.</title>
        <authorList>
            <consortium name="The Broad Institute Genomics Platform"/>
            <consortium name="The Broad Institute Genome Sequencing Center for Infectious Disease"/>
            <person name="Wu L."/>
            <person name="Ma J."/>
        </authorList>
    </citation>
    <scope>NUCLEOTIDE SEQUENCE [LARGE SCALE GENOMIC DNA]</scope>
    <source>
        <strain evidence="5">JCM 11117</strain>
    </source>
</reference>
<proteinExistence type="inferred from homology"/>
<accession>A0ABP3ZJA2</accession>
<dbReference type="InterPro" id="IPR006016">
    <property type="entry name" value="UspA"/>
</dbReference>
<evidence type="ECO:0000256" key="2">
    <source>
        <dbReference type="SAM" id="MobiDB-lite"/>
    </source>
</evidence>
<dbReference type="EMBL" id="BAAAHP010000014">
    <property type="protein sequence ID" value="GAA0922573.1"/>
    <property type="molecule type" value="Genomic_DNA"/>
</dbReference>
<comment type="similarity">
    <text evidence="1">Belongs to the universal stress protein A family.</text>
</comment>
<dbReference type="PANTHER" id="PTHR46553">
    <property type="entry name" value="ADENINE NUCLEOTIDE ALPHA HYDROLASES-LIKE SUPERFAMILY PROTEIN"/>
    <property type="match status" value="1"/>
</dbReference>
<organism evidence="4 5">
    <name type="scientific">Pseudonocardia zijingensis</name>
    <dbReference type="NCBI Taxonomy" id="153376"/>
    <lineage>
        <taxon>Bacteria</taxon>
        <taxon>Bacillati</taxon>
        <taxon>Actinomycetota</taxon>
        <taxon>Actinomycetes</taxon>
        <taxon>Pseudonocardiales</taxon>
        <taxon>Pseudonocardiaceae</taxon>
        <taxon>Pseudonocardia</taxon>
    </lineage>
</organism>
<keyword evidence="5" id="KW-1185">Reference proteome</keyword>
<dbReference type="InterPro" id="IPR006015">
    <property type="entry name" value="Universal_stress_UspA"/>
</dbReference>
<name>A0ABP3ZJA2_9PSEU</name>
<dbReference type="SUPFAM" id="SSF52402">
    <property type="entry name" value="Adenine nucleotide alpha hydrolases-like"/>
    <property type="match status" value="1"/>
</dbReference>